<comment type="subcellular location">
    <subcellularLocation>
        <location evidence="6">Cell membrane</location>
        <topology evidence="6">Multi-pass membrane protein</topology>
    </subcellularLocation>
    <subcellularLocation>
        <location evidence="1">Membrane</location>
        <topology evidence="1">Multi-pass membrane protein</topology>
    </subcellularLocation>
</comment>
<evidence type="ECO:0000313" key="8">
    <source>
        <dbReference type="EMBL" id="NUU60718.1"/>
    </source>
</evidence>
<sequence>MKEVYVLKLLRDWSRHKYIYLMLLPVVIYYLVFLYFPMYGLQIAFKDFSPVKGILGSEWVGFKHFISFYDSYYFWRLIRNTLLISLYELVFGFPAPIILALLLNEIRSRVFKNVVQSITYLPHFISIVVVSGMLVDFLSGNGLINQLTGLFGIPSVSFLIVPEWFRTIYVSSGIWQGVGWGSIIYLAAIAGIDPSLYEAAKTDGAGRFKQILHVTLPGIMPTIIIMLILRFGTLMAGGSLEKILLLYNSTTYETADVISTFVYRRGLLQMDYGFSAAIGLFNNVINFLLLVSANKISRKINETSLW</sequence>
<dbReference type="RefSeq" id="WP_175371292.1">
    <property type="nucleotide sequence ID" value="NZ_JABWCS010000203.1"/>
</dbReference>
<feature type="transmembrane region" description="Helical" evidence="6">
    <location>
        <begin position="82"/>
        <end position="103"/>
    </location>
</feature>
<evidence type="ECO:0000256" key="5">
    <source>
        <dbReference type="ARBA" id="ARBA00023136"/>
    </source>
</evidence>
<feature type="transmembrane region" description="Helical" evidence="6">
    <location>
        <begin position="211"/>
        <end position="232"/>
    </location>
</feature>
<gene>
    <name evidence="8" type="ORF">HPT30_10215</name>
</gene>
<feature type="transmembrane region" description="Helical" evidence="6">
    <location>
        <begin position="18"/>
        <end position="38"/>
    </location>
</feature>
<comment type="similarity">
    <text evidence="6">Belongs to the binding-protein-dependent transport system permease family.</text>
</comment>
<dbReference type="CDD" id="cd06261">
    <property type="entry name" value="TM_PBP2"/>
    <property type="match status" value="1"/>
</dbReference>
<keyword evidence="2 6" id="KW-0813">Transport</keyword>
<dbReference type="EMBL" id="JABWCS010000203">
    <property type="protein sequence ID" value="NUU60718.1"/>
    <property type="molecule type" value="Genomic_DNA"/>
</dbReference>
<organism evidence="8 9">
    <name type="scientific">Paenibacillus agri</name>
    <dbReference type="NCBI Taxonomy" id="2744309"/>
    <lineage>
        <taxon>Bacteria</taxon>
        <taxon>Bacillati</taxon>
        <taxon>Bacillota</taxon>
        <taxon>Bacilli</taxon>
        <taxon>Bacillales</taxon>
        <taxon>Paenibacillaceae</taxon>
        <taxon>Paenibacillus</taxon>
    </lineage>
</organism>
<dbReference type="PANTHER" id="PTHR43496:SF1">
    <property type="entry name" value="POLYGALACTURONAN_RHAMNOGALACTURONAN TRANSPORT SYSTEM PERMEASE PROTEIN YTEP"/>
    <property type="match status" value="1"/>
</dbReference>
<dbReference type="PANTHER" id="PTHR43496">
    <property type="entry name" value="PROTEIN LPLB"/>
    <property type="match status" value="1"/>
</dbReference>
<feature type="transmembrane region" description="Helical" evidence="6">
    <location>
        <begin position="272"/>
        <end position="291"/>
    </location>
</feature>
<evidence type="ECO:0000256" key="2">
    <source>
        <dbReference type="ARBA" id="ARBA00022448"/>
    </source>
</evidence>
<evidence type="ECO:0000313" key="9">
    <source>
        <dbReference type="Proteomes" id="UP000564806"/>
    </source>
</evidence>
<feature type="domain" description="ABC transmembrane type-1" evidence="7">
    <location>
        <begin position="78"/>
        <end position="293"/>
    </location>
</feature>
<dbReference type="Proteomes" id="UP000564806">
    <property type="component" value="Unassembled WGS sequence"/>
</dbReference>
<dbReference type="AlphaFoldDB" id="A0A850EIJ2"/>
<reference evidence="8" key="1">
    <citation type="submission" date="2020-06" db="EMBL/GenBank/DDBJ databases">
        <title>Paenibacillus sp. nov., isolated from soil.</title>
        <authorList>
            <person name="Seo Y.L."/>
        </authorList>
    </citation>
    <scope>NUCLEOTIDE SEQUENCE [LARGE SCALE GENOMIC DNA]</scope>
    <source>
        <strain evidence="8">JW14</strain>
    </source>
</reference>
<keyword evidence="9" id="KW-1185">Reference proteome</keyword>
<evidence type="ECO:0000256" key="4">
    <source>
        <dbReference type="ARBA" id="ARBA00022989"/>
    </source>
</evidence>
<accession>A0A850EIJ2</accession>
<feature type="transmembrane region" description="Helical" evidence="6">
    <location>
        <begin position="164"/>
        <end position="190"/>
    </location>
</feature>
<evidence type="ECO:0000256" key="6">
    <source>
        <dbReference type="RuleBase" id="RU363032"/>
    </source>
</evidence>
<protein>
    <submittedName>
        <fullName evidence="8">Sugar ABC transporter permease</fullName>
    </submittedName>
</protein>
<comment type="caution">
    <text evidence="8">The sequence shown here is derived from an EMBL/GenBank/DDBJ whole genome shotgun (WGS) entry which is preliminary data.</text>
</comment>
<dbReference type="InterPro" id="IPR000515">
    <property type="entry name" value="MetI-like"/>
</dbReference>
<dbReference type="GO" id="GO:0055085">
    <property type="term" value="P:transmembrane transport"/>
    <property type="evidence" value="ECO:0007669"/>
    <property type="project" value="InterPro"/>
</dbReference>
<keyword evidence="4 6" id="KW-1133">Transmembrane helix</keyword>
<dbReference type="Gene3D" id="1.10.3720.10">
    <property type="entry name" value="MetI-like"/>
    <property type="match status" value="1"/>
</dbReference>
<dbReference type="SUPFAM" id="SSF161098">
    <property type="entry name" value="MetI-like"/>
    <property type="match status" value="1"/>
</dbReference>
<dbReference type="Pfam" id="PF00528">
    <property type="entry name" value="BPD_transp_1"/>
    <property type="match status" value="1"/>
</dbReference>
<keyword evidence="5 6" id="KW-0472">Membrane</keyword>
<name>A0A850EIJ2_9BACL</name>
<dbReference type="PROSITE" id="PS50928">
    <property type="entry name" value="ABC_TM1"/>
    <property type="match status" value="1"/>
</dbReference>
<dbReference type="InterPro" id="IPR035906">
    <property type="entry name" value="MetI-like_sf"/>
</dbReference>
<dbReference type="GO" id="GO:0005886">
    <property type="term" value="C:plasma membrane"/>
    <property type="evidence" value="ECO:0007669"/>
    <property type="project" value="UniProtKB-SubCell"/>
</dbReference>
<evidence type="ECO:0000256" key="3">
    <source>
        <dbReference type="ARBA" id="ARBA00022692"/>
    </source>
</evidence>
<keyword evidence="3 6" id="KW-0812">Transmembrane</keyword>
<proteinExistence type="inferred from homology"/>
<evidence type="ECO:0000256" key="1">
    <source>
        <dbReference type="ARBA" id="ARBA00004141"/>
    </source>
</evidence>
<evidence type="ECO:0000259" key="7">
    <source>
        <dbReference type="PROSITE" id="PS50928"/>
    </source>
</evidence>